<keyword evidence="2" id="KW-0805">Transcription regulation</keyword>
<feature type="domain" description="RNA polymerase sigma factor 70 region 4 type 2" evidence="6">
    <location>
        <begin position="129"/>
        <end position="179"/>
    </location>
</feature>
<evidence type="ECO:0000259" key="5">
    <source>
        <dbReference type="Pfam" id="PF04542"/>
    </source>
</evidence>
<reference evidence="7 8" key="1">
    <citation type="submission" date="2015-08" db="EMBL/GenBank/DDBJ databases">
        <authorList>
            <person name="Babu N.S."/>
            <person name="Beckwith C.J."/>
            <person name="Beseler K.G."/>
            <person name="Brison A."/>
            <person name="Carone J.V."/>
            <person name="Caskin T.P."/>
            <person name="Diamond M."/>
            <person name="Durham M.E."/>
            <person name="Foxe J.M."/>
            <person name="Go M."/>
            <person name="Henderson B.A."/>
            <person name="Jones I.B."/>
            <person name="McGettigan J.A."/>
            <person name="Micheletti S.J."/>
            <person name="Nasrallah M.E."/>
            <person name="Ortiz D."/>
            <person name="Piller C.R."/>
            <person name="Privatt S.R."/>
            <person name="Schneider S.L."/>
            <person name="Sharp S."/>
            <person name="Smith T.C."/>
            <person name="Stanton J.D."/>
            <person name="Ullery H.E."/>
            <person name="Wilson R.J."/>
            <person name="Serrano M.G."/>
            <person name="Buck G."/>
            <person name="Lee V."/>
            <person name="Wang Y."/>
            <person name="Carvalho R."/>
            <person name="Voegtly L."/>
            <person name="Shi R."/>
            <person name="Duckworth R."/>
            <person name="Johnson A."/>
            <person name="Loviza R."/>
            <person name="Walstead R."/>
            <person name="Shah Z."/>
            <person name="Kiflezghi M."/>
            <person name="Wade K."/>
            <person name="Ball S.L."/>
            <person name="Bradley K.W."/>
            <person name="Asai D.J."/>
            <person name="Bowman C.A."/>
            <person name="Russell D.A."/>
            <person name="Pope W.H."/>
            <person name="Jacobs-Sera D."/>
            <person name="Hendrix R.W."/>
            <person name="Hatfull G.F."/>
        </authorList>
    </citation>
    <scope>NUCLEOTIDE SEQUENCE [LARGE SCALE GENOMIC DNA]</scope>
    <source>
        <strain evidence="7 8">DSM 27648</strain>
    </source>
</reference>
<protein>
    <submittedName>
        <fullName evidence="7">RNA polymerase sigma factor RpoE</fullName>
    </submittedName>
</protein>
<dbReference type="InterPro" id="IPR014284">
    <property type="entry name" value="RNA_pol_sigma-70_dom"/>
</dbReference>
<dbReference type="SUPFAM" id="SSF88946">
    <property type="entry name" value="Sigma2 domain of RNA polymerase sigma factors"/>
    <property type="match status" value="1"/>
</dbReference>
<evidence type="ECO:0000256" key="3">
    <source>
        <dbReference type="ARBA" id="ARBA00023082"/>
    </source>
</evidence>
<evidence type="ECO:0000259" key="6">
    <source>
        <dbReference type="Pfam" id="PF08281"/>
    </source>
</evidence>
<dbReference type="Proteomes" id="UP000064967">
    <property type="component" value="Chromosome"/>
</dbReference>
<dbReference type="Pfam" id="PF08281">
    <property type="entry name" value="Sigma70_r4_2"/>
    <property type="match status" value="1"/>
</dbReference>
<keyword evidence="8" id="KW-1185">Reference proteome</keyword>
<dbReference type="PANTHER" id="PTHR43133">
    <property type="entry name" value="RNA POLYMERASE ECF-TYPE SIGMA FACTO"/>
    <property type="match status" value="1"/>
</dbReference>
<dbReference type="GO" id="GO:0003677">
    <property type="term" value="F:DNA binding"/>
    <property type="evidence" value="ECO:0007669"/>
    <property type="project" value="InterPro"/>
</dbReference>
<accession>A0A0K1QF28</accession>
<dbReference type="Pfam" id="PF04542">
    <property type="entry name" value="Sigma70_r2"/>
    <property type="match status" value="1"/>
</dbReference>
<dbReference type="KEGG" id="llu:AKJ09_11032"/>
<evidence type="ECO:0000313" key="8">
    <source>
        <dbReference type="Proteomes" id="UP000064967"/>
    </source>
</evidence>
<dbReference type="InterPro" id="IPR013325">
    <property type="entry name" value="RNA_pol_sigma_r2"/>
</dbReference>
<dbReference type="STRING" id="1391654.AKJ09_11032"/>
<evidence type="ECO:0000256" key="2">
    <source>
        <dbReference type="ARBA" id="ARBA00023015"/>
    </source>
</evidence>
<evidence type="ECO:0000256" key="1">
    <source>
        <dbReference type="ARBA" id="ARBA00010641"/>
    </source>
</evidence>
<dbReference type="RefSeq" id="WP_240488904.1">
    <property type="nucleotide sequence ID" value="NZ_CP012333.1"/>
</dbReference>
<organism evidence="7 8">
    <name type="scientific">Labilithrix luteola</name>
    <dbReference type="NCBI Taxonomy" id="1391654"/>
    <lineage>
        <taxon>Bacteria</taxon>
        <taxon>Pseudomonadati</taxon>
        <taxon>Myxococcota</taxon>
        <taxon>Polyangia</taxon>
        <taxon>Polyangiales</taxon>
        <taxon>Labilitrichaceae</taxon>
        <taxon>Labilithrix</taxon>
    </lineage>
</organism>
<feature type="domain" description="RNA polymerase sigma-70 region 2" evidence="5">
    <location>
        <begin position="34"/>
        <end position="100"/>
    </location>
</feature>
<dbReference type="Gene3D" id="1.10.1740.10">
    <property type="match status" value="1"/>
</dbReference>
<dbReference type="AlphaFoldDB" id="A0A0K1QF28"/>
<proteinExistence type="inferred from homology"/>
<dbReference type="EMBL" id="CP012333">
    <property type="protein sequence ID" value="AKV04369.1"/>
    <property type="molecule type" value="Genomic_DNA"/>
</dbReference>
<name>A0A0K1QF28_9BACT</name>
<comment type="similarity">
    <text evidence="1">Belongs to the sigma-70 factor family. ECF subfamily.</text>
</comment>
<gene>
    <name evidence="7" type="ORF">AKJ09_11032</name>
</gene>
<evidence type="ECO:0000313" key="7">
    <source>
        <dbReference type="EMBL" id="AKV04369.1"/>
    </source>
</evidence>
<dbReference type="PANTHER" id="PTHR43133:SF63">
    <property type="entry name" value="RNA POLYMERASE SIGMA FACTOR FECI-RELATED"/>
    <property type="match status" value="1"/>
</dbReference>
<dbReference type="InterPro" id="IPR007627">
    <property type="entry name" value="RNA_pol_sigma70_r2"/>
</dbReference>
<dbReference type="Gene3D" id="1.10.10.10">
    <property type="entry name" value="Winged helix-like DNA-binding domain superfamily/Winged helix DNA-binding domain"/>
    <property type="match status" value="1"/>
</dbReference>
<dbReference type="GO" id="GO:0006352">
    <property type="term" value="P:DNA-templated transcription initiation"/>
    <property type="evidence" value="ECO:0007669"/>
    <property type="project" value="InterPro"/>
</dbReference>
<sequence length="195" mass="21618">MRAFSGTAVATADAGHLEPDVTKGDARPHFPAVFHELRPYVHSVLRGLGVPKADLEDVCQDVFVVVHRKLATYEDRGALRSWIYGICVRASLHARRRRARSPDVGSEALPEAIDSTTPAEQATAAQGRQILYAILDQLDDDKRAVFVLYELEELTMAEVAKALEINMFTAYSRLRSARAEVQQAIVRFSRANGAR</sequence>
<keyword evidence="4" id="KW-0804">Transcription</keyword>
<dbReference type="InterPro" id="IPR013324">
    <property type="entry name" value="RNA_pol_sigma_r3/r4-like"/>
</dbReference>
<dbReference type="NCBIfam" id="TIGR02937">
    <property type="entry name" value="sigma70-ECF"/>
    <property type="match status" value="1"/>
</dbReference>
<dbReference type="GO" id="GO:0016987">
    <property type="term" value="F:sigma factor activity"/>
    <property type="evidence" value="ECO:0007669"/>
    <property type="project" value="UniProtKB-KW"/>
</dbReference>
<evidence type="ECO:0000256" key="4">
    <source>
        <dbReference type="ARBA" id="ARBA00023163"/>
    </source>
</evidence>
<keyword evidence="3" id="KW-0731">Sigma factor</keyword>
<dbReference type="InterPro" id="IPR036388">
    <property type="entry name" value="WH-like_DNA-bd_sf"/>
</dbReference>
<dbReference type="InterPro" id="IPR013249">
    <property type="entry name" value="RNA_pol_sigma70_r4_t2"/>
</dbReference>
<dbReference type="SUPFAM" id="SSF88659">
    <property type="entry name" value="Sigma3 and sigma4 domains of RNA polymerase sigma factors"/>
    <property type="match status" value="1"/>
</dbReference>
<dbReference type="InterPro" id="IPR039425">
    <property type="entry name" value="RNA_pol_sigma-70-like"/>
</dbReference>